<feature type="domain" description="GFO/IDH/MocA-like oxidoreductase" evidence="2">
    <location>
        <begin position="154"/>
        <end position="224"/>
    </location>
</feature>
<dbReference type="Gene3D" id="3.40.50.720">
    <property type="entry name" value="NAD(P)-binding Rossmann-like Domain"/>
    <property type="match status" value="1"/>
</dbReference>
<feature type="domain" description="Gfo/Idh/MocA-like oxidoreductase N-terminal" evidence="1">
    <location>
        <begin position="3"/>
        <end position="118"/>
    </location>
</feature>
<dbReference type="SUPFAM" id="SSF55347">
    <property type="entry name" value="Glyceraldehyde-3-phosphate dehydrogenase-like, C-terminal domain"/>
    <property type="match status" value="1"/>
</dbReference>
<organism evidence="3 4">
    <name type="scientific">Vagococcus lutrae</name>
    <dbReference type="NCBI Taxonomy" id="81947"/>
    <lineage>
        <taxon>Bacteria</taxon>
        <taxon>Bacillati</taxon>
        <taxon>Bacillota</taxon>
        <taxon>Bacilli</taxon>
        <taxon>Lactobacillales</taxon>
        <taxon>Enterococcaceae</taxon>
        <taxon>Vagococcus</taxon>
    </lineage>
</organism>
<sequence length="336" mass="38248">MLRLGIIGTNWITDQFVQAALETKRYVCIGVYSRRLATAQAFGEKYGATLFEDDLTRFFASEELDVIYIASPNSLHFTQAKQAIEHGKHVIVEKPAVANEREWNELVTLAEHHGVKMFEAARHIHEENFKKVAELIHEMDEIVAANFSFMKYSSRFDDVRAGQEPNIFSPHFSGGALMDLGVYLIYAAVSWFGEPEEAYYFAKKLATGVDGTGHIILRYPTFDVNLMTGKVGHSELPSEIIGYDQTIRLNATNSIEKIERYDRTSGEYETIPVTKETNPMVEEASAFADVMTHLDDETIQAAYRKWLELGQQVHRLMYQLRQQADLKFDVDSLSNE</sequence>
<dbReference type="Proteomes" id="UP001179600">
    <property type="component" value="Chromosome"/>
</dbReference>
<accession>A0AAE9XMF3</accession>
<reference evidence="3" key="1">
    <citation type="submission" date="2023-01" db="EMBL/GenBank/DDBJ databases">
        <title>Oxazolidinone resistance genes in florfenicol resistant enterococci from beef cattle and veal calves at slaughter.</title>
        <authorList>
            <person name="Biggel M."/>
        </authorList>
    </citation>
    <scope>NUCLEOTIDE SEQUENCE</scope>
    <source>
        <strain evidence="3">K204-1</strain>
    </source>
</reference>
<name>A0AAE9XMF3_9ENTE</name>
<dbReference type="PANTHER" id="PTHR43054">
    <property type="match status" value="1"/>
</dbReference>
<dbReference type="SUPFAM" id="SSF51735">
    <property type="entry name" value="NAD(P)-binding Rossmann-fold domains"/>
    <property type="match status" value="1"/>
</dbReference>
<evidence type="ECO:0000259" key="1">
    <source>
        <dbReference type="Pfam" id="PF01408"/>
    </source>
</evidence>
<dbReference type="InterPro" id="IPR036291">
    <property type="entry name" value="NAD(P)-bd_dom_sf"/>
</dbReference>
<dbReference type="Gene3D" id="3.30.360.10">
    <property type="entry name" value="Dihydrodipicolinate Reductase, domain 2"/>
    <property type="match status" value="1"/>
</dbReference>
<dbReference type="Pfam" id="PF22725">
    <property type="entry name" value="GFO_IDH_MocA_C3"/>
    <property type="match status" value="1"/>
</dbReference>
<evidence type="ECO:0000313" key="4">
    <source>
        <dbReference type="Proteomes" id="UP001179600"/>
    </source>
</evidence>
<dbReference type="GO" id="GO:0000166">
    <property type="term" value="F:nucleotide binding"/>
    <property type="evidence" value="ECO:0007669"/>
    <property type="project" value="InterPro"/>
</dbReference>
<gene>
    <name evidence="3" type="ORF">PML95_00325</name>
</gene>
<dbReference type="RefSeq" id="WP_272163375.1">
    <property type="nucleotide sequence ID" value="NZ_CP116507.1"/>
</dbReference>
<evidence type="ECO:0000259" key="2">
    <source>
        <dbReference type="Pfam" id="PF22725"/>
    </source>
</evidence>
<dbReference type="Pfam" id="PF01408">
    <property type="entry name" value="GFO_IDH_MocA"/>
    <property type="match status" value="1"/>
</dbReference>
<evidence type="ECO:0000313" key="3">
    <source>
        <dbReference type="EMBL" id="WCG22748.1"/>
    </source>
</evidence>
<dbReference type="InterPro" id="IPR000683">
    <property type="entry name" value="Gfo/Idh/MocA-like_OxRdtase_N"/>
</dbReference>
<dbReference type="EMBL" id="CP116507">
    <property type="protein sequence ID" value="WCG22748.1"/>
    <property type="molecule type" value="Genomic_DNA"/>
</dbReference>
<dbReference type="AlphaFoldDB" id="A0AAE9XMF3"/>
<dbReference type="PANTHER" id="PTHR43054:SF1">
    <property type="entry name" value="SCYLLO-INOSITOL 2-DEHYDROGENASE (NADP(+)) IOLU"/>
    <property type="match status" value="1"/>
</dbReference>
<dbReference type="InterPro" id="IPR055170">
    <property type="entry name" value="GFO_IDH_MocA-like_dom"/>
</dbReference>
<protein>
    <submittedName>
        <fullName evidence="3">Gfo/Idh/MocA family oxidoreductase</fullName>
    </submittedName>
</protein>
<proteinExistence type="predicted"/>